<evidence type="ECO:0000256" key="7">
    <source>
        <dbReference type="ARBA" id="ARBA00022741"/>
    </source>
</evidence>
<dbReference type="Gene3D" id="3.30.565.10">
    <property type="entry name" value="Histidine kinase-like ATPase, C-terminal domain"/>
    <property type="match status" value="1"/>
</dbReference>
<dbReference type="Pfam" id="PF02895">
    <property type="entry name" value="H-kinase_dim"/>
    <property type="match status" value="1"/>
</dbReference>
<dbReference type="InterPro" id="IPR008207">
    <property type="entry name" value="Sig_transdc_His_kin_Hpt_dom"/>
</dbReference>
<dbReference type="SUPFAM" id="SSF47384">
    <property type="entry name" value="Homodimeric domain of signal transducing histidine kinase"/>
    <property type="match status" value="1"/>
</dbReference>
<gene>
    <name evidence="17" type="ORF">V6U78_10025</name>
</gene>
<dbReference type="Proteomes" id="UP001621714">
    <property type="component" value="Unassembled WGS sequence"/>
</dbReference>
<dbReference type="InterPro" id="IPR037006">
    <property type="entry name" value="CheA-like_homodim_sf"/>
</dbReference>
<proteinExistence type="predicted"/>
<evidence type="ECO:0000313" key="18">
    <source>
        <dbReference type="Proteomes" id="UP001621714"/>
    </source>
</evidence>
<keyword evidence="9" id="KW-0067">ATP-binding</keyword>
<evidence type="ECO:0000259" key="14">
    <source>
        <dbReference type="PROSITE" id="PS50109"/>
    </source>
</evidence>
<dbReference type="CDD" id="cd00088">
    <property type="entry name" value="HPT"/>
    <property type="match status" value="1"/>
</dbReference>
<comment type="caution">
    <text evidence="17">The sequence shown here is derived from an EMBL/GenBank/DDBJ whole genome shotgun (WGS) entry which is preliminary data.</text>
</comment>
<dbReference type="SUPFAM" id="SSF55874">
    <property type="entry name" value="ATPase domain of HSP90 chaperone/DNA topoisomerase II/histidine kinase"/>
    <property type="match status" value="1"/>
</dbReference>
<keyword evidence="4" id="KW-0145">Chemotaxis</keyword>
<evidence type="ECO:0000256" key="13">
    <source>
        <dbReference type="SAM" id="MobiDB-lite"/>
    </source>
</evidence>
<dbReference type="CDD" id="cd16916">
    <property type="entry name" value="HATPase_CheA-like"/>
    <property type="match status" value="1"/>
</dbReference>
<feature type="domain" description="Histidine kinase" evidence="14">
    <location>
        <begin position="383"/>
        <end position="589"/>
    </location>
</feature>
<dbReference type="PRINTS" id="PR00344">
    <property type="entry name" value="BCTRLSENSOR"/>
</dbReference>
<feature type="domain" description="CheW-like" evidence="15">
    <location>
        <begin position="591"/>
        <end position="726"/>
    </location>
</feature>
<evidence type="ECO:0000256" key="2">
    <source>
        <dbReference type="ARBA" id="ARBA00012438"/>
    </source>
</evidence>
<keyword evidence="7" id="KW-0547">Nucleotide-binding</keyword>
<dbReference type="RefSeq" id="WP_405340050.1">
    <property type="nucleotide sequence ID" value="NZ_JBANFI010000005.1"/>
</dbReference>
<dbReference type="SMART" id="SM00387">
    <property type="entry name" value="HATPase_c"/>
    <property type="match status" value="1"/>
</dbReference>
<evidence type="ECO:0000256" key="5">
    <source>
        <dbReference type="ARBA" id="ARBA00022553"/>
    </source>
</evidence>
<dbReference type="InterPro" id="IPR036097">
    <property type="entry name" value="HisK_dim/P_sf"/>
</dbReference>
<evidence type="ECO:0000256" key="9">
    <source>
        <dbReference type="ARBA" id="ARBA00022840"/>
    </source>
</evidence>
<dbReference type="InterPro" id="IPR002545">
    <property type="entry name" value="CheW-lke_dom"/>
</dbReference>
<dbReference type="InterPro" id="IPR051315">
    <property type="entry name" value="Bact_Chemotaxis_CheA"/>
</dbReference>
<comment type="catalytic activity">
    <reaction evidence="1">
        <text>ATP + protein L-histidine = ADP + protein N-phospho-L-histidine.</text>
        <dbReference type="EC" id="2.7.13.3"/>
    </reaction>
</comment>
<evidence type="ECO:0000259" key="16">
    <source>
        <dbReference type="PROSITE" id="PS50894"/>
    </source>
</evidence>
<organism evidence="17 18">
    <name type="scientific">Marinospirillum alkalitolerans</name>
    <dbReference type="NCBI Taxonomy" id="3123374"/>
    <lineage>
        <taxon>Bacteria</taxon>
        <taxon>Pseudomonadati</taxon>
        <taxon>Pseudomonadota</taxon>
        <taxon>Gammaproteobacteria</taxon>
        <taxon>Oceanospirillales</taxon>
        <taxon>Oceanospirillaceae</taxon>
        <taxon>Marinospirillum</taxon>
    </lineage>
</organism>
<dbReference type="InterPro" id="IPR003594">
    <property type="entry name" value="HATPase_dom"/>
</dbReference>
<feature type="modified residue" description="Phosphohistidine" evidence="12">
    <location>
        <position position="48"/>
    </location>
</feature>
<dbReference type="InterPro" id="IPR004105">
    <property type="entry name" value="CheA-like_dim"/>
</dbReference>
<keyword evidence="18" id="KW-1185">Reference proteome</keyword>
<dbReference type="SUPFAM" id="SSF47226">
    <property type="entry name" value="Histidine-containing phosphotransfer domain, HPT domain"/>
    <property type="match status" value="1"/>
</dbReference>
<dbReference type="Pfam" id="PF01627">
    <property type="entry name" value="Hpt"/>
    <property type="match status" value="1"/>
</dbReference>
<feature type="region of interest" description="Disordered" evidence="13">
    <location>
        <begin position="314"/>
        <end position="338"/>
    </location>
</feature>
<evidence type="ECO:0000313" key="17">
    <source>
        <dbReference type="EMBL" id="MFK7161372.1"/>
    </source>
</evidence>
<name>A0ABW8PYK0_9GAMM</name>
<reference evidence="17 18" key="1">
    <citation type="submission" date="2024-02" db="EMBL/GenBank/DDBJ databases">
        <title>Marinospirillum sp. MEB 164 isolated from Lonar lake sediment.</title>
        <authorList>
            <person name="Joshi A."/>
            <person name="Thite S."/>
        </authorList>
    </citation>
    <scope>NUCLEOTIDE SEQUENCE [LARGE SCALE GENOMIC DNA]</scope>
    <source>
        <strain evidence="17 18">MEB164</strain>
    </source>
</reference>
<dbReference type="SMART" id="SM01231">
    <property type="entry name" value="H-kinase_dim"/>
    <property type="match status" value="1"/>
</dbReference>
<evidence type="ECO:0000256" key="4">
    <source>
        <dbReference type="ARBA" id="ARBA00022500"/>
    </source>
</evidence>
<dbReference type="SUPFAM" id="SSF50341">
    <property type="entry name" value="CheW-like"/>
    <property type="match status" value="1"/>
</dbReference>
<sequence>MSVDLSQFHQVFMDEAYEHLATMEQLLLALDLSAPSLDDLNAIFRAAHSIKGGAGTFGFTDIADLTHALETLLDRLRKEELDPTEQMIDAFLSCCDLLGSLLDAHQQGTEFEAAPREEMKARLIGLAAGEAASAAVSQTTPSDLPQQVWQLRLSPEQDIFTQGASWDALNADLAALGQLELLEPLNQGCALWRLTTSQDRAAIEEVFSYVCQAQEIQILPEVIEDESFGFFAPLDDVTAGAADSAEEGFGFFVDEAELPAQQSAQEDDQGFGFFVDQAELPAQQAVQEEAQGFGFFVDEASLPVSSAAETEVSPPAALATSAPKKASPAKTAAPAKAAPAETSIRVGVEKVDQLINLVGELVITRSMLAQSASALDPIEYEAIHNGLTNLERNSRDLQEAVMSIRMLPINFVFGRFPRVVRDLAHKMEKKVALKMIGEETELDKGLIEKLSDPLTHLVRNSIDHGIETPEARLAAGKPEQGTITLSASHQGGSILVEVIDDGAGLNREKLLQKAQEKGIPLSENPTDKEVWQLIFAAGFSTAKEVTDVSGRGVGMDVVMRNITEMKGQIEIDSEPGVGTRLGLRLPLTLAILDGMSLRVGEEVFILPLTRIIESLQPTSSQLKSVSGKGRVVHIRGEYLPLVPLYQVFSLESRVTRPEEGILVVVESAEGKLALFVDELIAQQQVVIKSLEAHYRKVQGISGATIMGDGRVALIIDIEQLARMNRPLMQAQASLG</sequence>
<dbReference type="InterPro" id="IPR036061">
    <property type="entry name" value="CheW-like_dom_sf"/>
</dbReference>
<dbReference type="SMART" id="SM00073">
    <property type="entry name" value="HPT"/>
    <property type="match status" value="1"/>
</dbReference>
<comment type="function">
    <text evidence="11">Involved in the transmission of sensory signals from the chemoreceptors to the flagellar motors. CheA is autophosphorylated; it can transfer its phosphate group to either CheB or CheY.</text>
</comment>
<protein>
    <recommendedName>
        <fullName evidence="3">Chemotaxis protein CheA</fullName>
        <ecNumber evidence="2">2.7.13.3</ecNumber>
    </recommendedName>
</protein>
<dbReference type="Pfam" id="PF02518">
    <property type="entry name" value="HATPase_c"/>
    <property type="match status" value="1"/>
</dbReference>
<evidence type="ECO:0000256" key="3">
    <source>
        <dbReference type="ARBA" id="ARBA00021495"/>
    </source>
</evidence>
<keyword evidence="10" id="KW-0902">Two-component regulatory system</keyword>
<dbReference type="EC" id="2.7.13.3" evidence="2"/>
<dbReference type="Gene3D" id="2.30.30.40">
    <property type="entry name" value="SH3 Domains"/>
    <property type="match status" value="1"/>
</dbReference>
<evidence type="ECO:0000256" key="12">
    <source>
        <dbReference type="PROSITE-ProRule" id="PRU00110"/>
    </source>
</evidence>
<evidence type="ECO:0000259" key="15">
    <source>
        <dbReference type="PROSITE" id="PS50851"/>
    </source>
</evidence>
<dbReference type="SMART" id="SM00260">
    <property type="entry name" value="CheW"/>
    <property type="match status" value="1"/>
</dbReference>
<dbReference type="InterPro" id="IPR005467">
    <property type="entry name" value="His_kinase_dom"/>
</dbReference>
<dbReference type="EMBL" id="JBANFI010000005">
    <property type="protein sequence ID" value="MFK7161372.1"/>
    <property type="molecule type" value="Genomic_DNA"/>
</dbReference>
<dbReference type="PROSITE" id="PS50109">
    <property type="entry name" value="HIS_KIN"/>
    <property type="match status" value="1"/>
</dbReference>
<keyword evidence="6" id="KW-0808">Transferase</keyword>
<dbReference type="InterPro" id="IPR036641">
    <property type="entry name" value="HPT_dom_sf"/>
</dbReference>
<dbReference type="Gene3D" id="1.20.120.160">
    <property type="entry name" value="HPT domain"/>
    <property type="match status" value="1"/>
</dbReference>
<dbReference type="PANTHER" id="PTHR43395">
    <property type="entry name" value="SENSOR HISTIDINE KINASE CHEA"/>
    <property type="match status" value="1"/>
</dbReference>
<dbReference type="InterPro" id="IPR004358">
    <property type="entry name" value="Sig_transdc_His_kin-like_C"/>
</dbReference>
<dbReference type="Pfam" id="PF01584">
    <property type="entry name" value="CheW"/>
    <property type="match status" value="1"/>
</dbReference>
<keyword evidence="8" id="KW-0418">Kinase</keyword>
<accession>A0ABW8PYK0</accession>
<evidence type="ECO:0000256" key="1">
    <source>
        <dbReference type="ARBA" id="ARBA00000085"/>
    </source>
</evidence>
<dbReference type="PANTHER" id="PTHR43395:SF10">
    <property type="entry name" value="CHEMOTAXIS PROTEIN CHEA"/>
    <property type="match status" value="1"/>
</dbReference>
<dbReference type="CDD" id="cd00731">
    <property type="entry name" value="CheA_reg"/>
    <property type="match status" value="1"/>
</dbReference>
<evidence type="ECO:0000256" key="6">
    <source>
        <dbReference type="ARBA" id="ARBA00022679"/>
    </source>
</evidence>
<dbReference type="InterPro" id="IPR036890">
    <property type="entry name" value="HATPase_C_sf"/>
</dbReference>
<evidence type="ECO:0000256" key="11">
    <source>
        <dbReference type="ARBA" id="ARBA00035100"/>
    </source>
</evidence>
<dbReference type="PROSITE" id="PS50894">
    <property type="entry name" value="HPT"/>
    <property type="match status" value="1"/>
</dbReference>
<keyword evidence="5 12" id="KW-0597">Phosphoprotein</keyword>
<feature type="domain" description="HPt" evidence="16">
    <location>
        <begin position="1"/>
        <end position="105"/>
    </location>
</feature>
<dbReference type="PROSITE" id="PS50851">
    <property type="entry name" value="CHEW"/>
    <property type="match status" value="1"/>
</dbReference>
<dbReference type="Gene3D" id="1.10.287.560">
    <property type="entry name" value="Histidine kinase CheA-like, homodimeric domain"/>
    <property type="match status" value="1"/>
</dbReference>
<evidence type="ECO:0000256" key="8">
    <source>
        <dbReference type="ARBA" id="ARBA00022777"/>
    </source>
</evidence>
<evidence type="ECO:0000256" key="10">
    <source>
        <dbReference type="ARBA" id="ARBA00023012"/>
    </source>
</evidence>